<sequence>MVSQISSQLDGSIVSGSDAKASFSDIQAAYDAGLPLFSKDALRAMGAQPQQYRDGTQDKTTLRAIGVDGHEMDYIADAADRKHIRISYESIQALTTGDGLWEGVLSNQKFFAAAFAHITEYTGQDSSQEDLDVATVAERARINEMPTTGLYTAFMDETNKWKKTEPFMHEMRRIWDANKVASAGVDNIVAFACGPLIWNSQIAVHSILQHALILSLRDYLLEKGSSHVDDYPCYAQDPAYSDRDKAVLGSLGITTLEDPNGFLKADDHSIVLSFYPNVPVKQIIADLCRPAVIIWGTPMDYPCTDPDSTRVDEMLQKEYDRVDLPYDDAFHPTVMYCKKT</sequence>
<dbReference type="InterPro" id="IPR012942">
    <property type="entry name" value="SRR1-like"/>
</dbReference>
<comment type="caution">
    <text evidence="2">The sequence shown here is derived from an EMBL/GenBank/DDBJ whole genome shotgun (WGS) entry which is preliminary data.</text>
</comment>
<protein>
    <recommendedName>
        <fullName evidence="1">SRR1-like domain-containing protein</fullName>
    </recommendedName>
</protein>
<keyword evidence="3" id="KW-1185">Reference proteome</keyword>
<evidence type="ECO:0000313" key="3">
    <source>
        <dbReference type="Proteomes" id="UP001390339"/>
    </source>
</evidence>
<reference evidence="2 3" key="1">
    <citation type="journal article" date="2024" name="IMA Fungus">
        <title>Apiospora arundinis, a panoply of carbohydrate-active enzymes and secondary metabolites.</title>
        <authorList>
            <person name="Sorensen T."/>
            <person name="Petersen C."/>
            <person name="Muurmann A.T."/>
            <person name="Christiansen J.V."/>
            <person name="Brundto M.L."/>
            <person name="Overgaard C.K."/>
            <person name="Boysen A.T."/>
            <person name="Wollenberg R.D."/>
            <person name="Larsen T.O."/>
            <person name="Sorensen J.L."/>
            <person name="Nielsen K.L."/>
            <person name="Sondergaard T.E."/>
        </authorList>
    </citation>
    <scope>NUCLEOTIDE SEQUENCE [LARGE SCALE GENOMIC DNA]</scope>
    <source>
        <strain evidence="2 3">AAU 773</strain>
    </source>
</reference>
<dbReference type="PANTHER" id="PTHR42080">
    <property type="entry name" value="SRR1 DOMAIN-CONTAINING PROTEIN"/>
    <property type="match status" value="1"/>
</dbReference>
<name>A0ABR2I1R6_9PEZI</name>
<dbReference type="Proteomes" id="UP001390339">
    <property type="component" value="Unassembled WGS sequence"/>
</dbReference>
<gene>
    <name evidence="2" type="ORF">PGQ11_011965</name>
</gene>
<organism evidence="2 3">
    <name type="scientific">Apiospora arundinis</name>
    <dbReference type="NCBI Taxonomy" id="335852"/>
    <lineage>
        <taxon>Eukaryota</taxon>
        <taxon>Fungi</taxon>
        <taxon>Dikarya</taxon>
        <taxon>Ascomycota</taxon>
        <taxon>Pezizomycotina</taxon>
        <taxon>Sordariomycetes</taxon>
        <taxon>Xylariomycetidae</taxon>
        <taxon>Amphisphaeriales</taxon>
        <taxon>Apiosporaceae</taxon>
        <taxon>Apiospora</taxon>
    </lineage>
</organism>
<dbReference type="Pfam" id="PF07985">
    <property type="entry name" value="SRR1"/>
    <property type="match status" value="1"/>
</dbReference>
<accession>A0ABR2I1R6</accession>
<evidence type="ECO:0000313" key="2">
    <source>
        <dbReference type="EMBL" id="KAK8856053.1"/>
    </source>
</evidence>
<dbReference type="PANTHER" id="PTHR42080:SF3">
    <property type="entry name" value="SRR1-LIKE DOMAIN-CONTAINING PROTEIN"/>
    <property type="match status" value="1"/>
</dbReference>
<evidence type="ECO:0000259" key="1">
    <source>
        <dbReference type="Pfam" id="PF07985"/>
    </source>
</evidence>
<dbReference type="EMBL" id="JAPCWZ010000007">
    <property type="protein sequence ID" value="KAK8856053.1"/>
    <property type="molecule type" value="Genomic_DNA"/>
</dbReference>
<proteinExistence type="predicted"/>
<feature type="domain" description="SRR1-like" evidence="1">
    <location>
        <begin position="179"/>
        <end position="301"/>
    </location>
</feature>